<dbReference type="Gene3D" id="4.10.60.10">
    <property type="entry name" value="Zinc finger, CCHC-type"/>
    <property type="match status" value="1"/>
</dbReference>
<evidence type="ECO:0000313" key="5">
    <source>
        <dbReference type="Proteomes" id="UP001311232"/>
    </source>
</evidence>
<gene>
    <name evidence="4" type="ORF">CRENBAI_006342</name>
</gene>
<name>A0AAV9SNA6_9TELE</name>
<feature type="non-terminal residue" evidence="4">
    <location>
        <position position="325"/>
    </location>
</feature>
<feature type="domain" description="CCHC-type" evidence="3">
    <location>
        <begin position="293"/>
        <end position="307"/>
    </location>
</feature>
<feature type="region of interest" description="Disordered" evidence="2">
    <location>
        <begin position="304"/>
        <end position="325"/>
    </location>
</feature>
<dbReference type="PROSITE" id="PS50158">
    <property type="entry name" value="ZF_CCHC"/>
    <property type="match status" value="1"/>
</dbReference>
<keyword evidence="1" id="KW-0862">Zinc</keyword>
<dbReference type="SMART" id="SM00343">
    <property type="entry name" value="ZnF_C2HC"/>
    <property type="match status" value="1"/>
</dbReference>
<evidence type="ECO:0000256" key="1">
    <source>
        <dbReference type="PROSITE-ProRule" id="PRU00047"/>
    </source>
</evidence>
<evidence type="ECO:0000259" key="3">
    <source>
        <dbReference type="PROSITE" id="PS50158"/>
    </source>
</evidence>
<feature type="compositionally biased region" description="Polar residues" evidence="2">
    <location>
        <begin position="133"/>
        <end position="146"/>
    </location>
</feature>
<dbReference type="AlphaFoldDB" id="A0AAV9SNA6"/>
<feature type="region of interest" description="Disordered" evidence="2">
    <location>
        <begin position="122"/>
        <end position="159"/>
    </location>
</feature>
<reference evidence="4 5" key="1">
    <citation type="submission" date="2021-06" db="EMBL/GenBank/DDBJ databases">
        <authorList>
            <person name="Palmer J.M."/>
        </authorList>
    </citation>
    <scope>NUCLEOTIDE SEQUENCE [LARGE SCALE GENOMIC DNA]</scope>
    <source>
        <strain evidence="4 5">MEX-2019</strain>
        <tissue evidence="4">Muscle</tissue>
    </source>
</reference>
<dbReference type="InterPro" id="IPR036875">
    <property type="entry name" value="Znf_CCHC_sf"/>
</dbReference>
<dbReference type="Pfam" id="PF00098">
    <property type="entry name" value="zf-CCHC"/>
    <property type="match status" value="1"/>
</dbReference>
<comment type="caution">
    <text evidence="4">The sequence shown here is derived from an EMBL/GenBank/DDBJ whole genome shotgun (WGS) entry which is preliminary data.</text>
</comment>
<dbReference type="GO" id="GO:0008270">
    <property type="term" value="F:zinc ion binding"/>
    <property type="evidence" value="ECO:0007669"/>
    <property type="project" value="UniProtKB-KW"/>
</dbReference>
<sequence length="325" mass="35597">MASTFLSAPSGKVDFCVEVLGDSALESRKNPINFFSETNIQHKGRSCVRLSNGSVHVLSLGGYDCELISSSLAESPPFVWCTFATSKTPVNSSSVSHYLYPDVRALATLAAVVDQDLDTGVFTRSTENRQHPDSTSSARPTASAKSATPADPLQQHSLKDEHTDAFIERVTEVVTKYSGVQKPTDVGQESGAWKTLVCDVVIKGLLPHVAQPLKATYVGWAEQPRLSDVRRYARYAQRMAEEQKKIKKDKSEKELHLAAITMYQHVTKSGGGRDQGRLKQWKGCGRGRNPETCYNCGQKGHWQDDCPHPTTAPPYKADLSEAGAL</sequence>
<evidence type="ECO:0000313" key="4">
    <source>
        <dbReference type="EMBL" id="KAK5622284.1"/>
    </source>
</evidence>
<dbReference type="Proteomes" id="UP001311232">
    <property type="component" value="Unassembled WGS sequence"/>
</dbReference>
<dbReference type="InterPro" id="IPR001878">
    <property type="entry name" value="Znf_CCHC"/>
</dbReference>
<proteinExistence type="predicted"/>
<evidence type="ECO:0000256" key="2">
    <source>
        <dbReference type="SAM" id="MobiDB-lite"/>
    </source>
</evidence>
<keyword evidence="1" id="KW-0863">Zinc-finger</keyword>
<dbReference type="SUPFAM" id="SSF57756">
    <property type="entry name" value="Retrovirus zinc finger-like domains"/>
    <property type="match status" value="1"/>
</dbReference>
<keyword evidence="1" id="KW-0479">Metal-binding</keyword>
<accession>A0AAV9SNA6</accession>
<dbReference type="GO" id="GO:0003676">
    <property type="term" value="F:nucleic acid binding"/>
    <property type="evidence" value="ECO:0007669"/>
    <property type="project" value="InterPro"/>
</dbReference>
<organism evidence="4 5">
    <name type="scientific">Crenichthys baileyi</name>
    <name type="common">White River springfish</name>
    <dbReference type="NCBI Taxonomy" id="28760"/>
    <lineage>
        <taxon>Eukaryota</taxon>
        <taxon>Metazoa</taxon>
        <taxon>Chordata</taxon>
        <taxon>Craniata</taxon>
        <taxon>Vertebrata</taxon>
        <taxon>Euteleostomi</taxon>
        <taxon>Actinopterygii</taxon>
        <taxon>Neopterygii</taxon>
        <taxon>Teleostei</taxon>
        <taxon>Neoteleostei</taxon>
        <taxon>Acanthomorphata</taxon>
        <taxon>Ovalentaria</taxon>
        <taxon>Atherinomorphae</taxon>
        <taxon>Cyprinodontiformes</taxon>
        <taxon>Goodeidae</taxon>
        <taxon>Crenichthys</taxon>
    </lineage>
</organism>
<dbReference type="EMBL" id="JAHHUM010000147">
    <property type="protein sequence ID" value="KAK5622284.1"/>
    <property type="molecule type" value="Genomic_DNA"/>
</dbReference>
<keyword evidence="5" id="KW-1185">Reference proteome</keyword>
<protein>
    <recommendedName>
        <fullName evidence="3">CCHC-type domain-containing protein</fullName>
    </recommendedName>
</protein>